<gene>
    <name evidence="2" type="ORF">DFJ64_1503</name>
</gene>
<name>A0A3D9VAR7_THECX</name>
<feature type="compositionally biased region" description="Polar residues" evidence="1">
    <location>
        <begin position="1"/>
        <end position="13"/>
    </location>
</feature>
<accession>A0A3D9VAR7</accession>
<evidence type="ECO:0000313" key="3">
    <source>
        <dbReference type="Proteomes" id="UP000256485"/>
    </source>
</evidence>
<sequence length="147" mass="15560">MSTTPCGTFTTSSWDEKRPEQSGPSVSHARVTNAYEGLIEGSSAAHYVLYYSGEGPGWGSGHYHGYEQVTGTVDGRRGSFVLEHTGSFDGTTVRTSWTVVAGSGTDELRGLRGQGGFEASEGTSAMPYTFDYTLEPDPSRASDAATA</sequence>
<dbReference type="AlphaFoldDB" id="A0A3D9VAR7"/>
<organism evidence="2 3">
    <name type="scientific">Thermasporomyces composti</name>
    <dbReference type="NCBI Taxonomy" id="696763"/>
    <lineage>
        <taxon>Bacteria</taxon>
        <taxon>Bacillati</taxon>
        <taxon>Actinomycetota</taxon>
        <taxon>Actinomycetes</taxon>
        <taxon>Propionibacteriales</taxon>
        <taxon>Nocardioidaceae</taxon>
        <taxon>Thermasporomyces</taxon>
    </lineage>
</organism>
<dbReference type="SUPFAM" id="SSF159238">
    <property type="entry name" value="SO1590-like"/>
    <property type="match status" value="1"/>
</dbReference>
<dbReference type="Gene3D" id="2.40.350.10">
    <property type="entry name" value="SO1590-like"/>
    <property type="match status" value="1"/>
</dbReference>
<evidence type="ECO:0000313" key="2">
    <source>
        <dbReference type="EMBL" id="REF36105.1"/>
    </source>
</evidence>
<keyword evidence="3" id="KW-1185">Reference proteome</keyword>
<comment type="caution">
    <text evidence="2">The sequence shown here is derived from an EMBL/GenBank/DDBJ whole genome shotgun (WGS) entry which is preliminary data.</text>
</comment>
<proteinExistence type="predicted"/>
<evidence type="ECO:0000256" key="1">
    <source>
        <dbReference type="SAM" id="MobiDB-lite"/>
    </source>
</evidence>
<dbReference type="Proteomes" id="UP000256485">
    <property type="component" value="Unassembled WGS sequence"/>
</dbReference>
<reference evidence="2 3" key="1">
    <citation type="submission" date="2018-08" db="EMBL/GenBank/DDBJ databases">
        <title>Sequencing the genomes of 1000 actinobacteria strains.</title>
        <authorList>
            <person name="Klenk H.-P."/>
        </authorList>
    </citation>
    <scope>NUCLEOTIDE SEQUENCE [LARGE SCALE GENOMIC DNA]</scope>
    <source>
        <strain evidence="2 3">DSM 22891</strain>
    </source>
</reference>
<dbReference type="EMBL" id="QTUC01000001">
    <property type="protein sequence ID" value="REF36105.1"/>
    <property type="molecule type" value="Genomic_DNA"/>
</dbReference>
<dbReference type="InterPro" id="IPR021607">
    <property type="entry name" value="DUF3224"/>
</dbReference>
<dbReference type="RefSeq" id="WP_170152533.1">
    <property type="nucleotide sequence ID" value="NZ_QTUC01000001.1"/>
</dbReference>
<feature type="region of interest" description="Disordered" evidence="1">
    <location>
        <begin position="1"/>
        <end position="27"/>
    </location>
</feature>
<protein>
    <submittedName>
        <fullName evidence="2">Uncharacterized protein DUF3224</fullName>
    </submittedName>
</protein>
<dbReference type="InterPro" id="IPR023159">
    <property type="entry name" value="SO1590-like_sf"/>
</dbReference>
<dbReference type="Pfam" id="PF11528">
    <property type="entry name" value="DUF3224"/>
    <property type="match status" value="1"/>
</dbReference>